<organism evidence="1 3">
    <name type="scientific">Aspergillus neoniger (strain CBS 115656)</name>
    <dbReference type="NCBI Taxonomy" id="1448310"/>
    <lineage>
        <taxon>Eukaryota</taxon>
        <taxon>Fungi</taxon>
        <taxon>Dikarya</taxon>
        <taxon>Ascomycota</taxon>
        <taxon>Pezizomycotina</taxon>
        <taxon>Eurotiomycetes</taxon>
        <taxon>Eurotiomycetidae</taxon>
        <taxon>Eurotiales</taxon>
        <taxon>Aspergillaceae</taxon>
        <taxon>Aspergillus</taxon>
        <taxon>Aspergillus subgen. Circumdati</taxon>
    </lineage>
</organism>
<dbReference type="Proteomes" id="UP000247647">
    <property type="component" value="Unassembled WGS sequence"/>
</dbReference>
<evidence type="ECO:0000313" key="2">
    <source>
        <dbReference type="EMBL" id="PYH35094.1"/>
    </source>
</evidence>
<dbReference type="EMBL" id="KZ821457">
    <property type="protein sequence ID" value="PYH35094.1"/>
    <property type="molecule type" value="Genomic_DNA"/>
</dbReference>
<dbReference type="GeneID" id="37123120"/>
<dbReference type="RefSeq" id="XP_025480461.1">
    <property type="nucleotide sequence ID" value="XM_025620664.1"/>
</dbReference>
<reference evidence="1 3" key="1">
    <citation type="submission" date="2016-12" db="EMBL/GenBank/DDBJ databases">
        <title>The genomes of Aspergillus section Nigri reveals drivers in fungal speciation.</title>
        <authorList>
            <consortium name="DOE Joint Genome Institute"/>
            <person name="Vesth T.C."/>
            <person name="Nybo J."/>
            <person name="Theobald S."/>
            <person name="Brandl J."/>
            <person name="Frisvad J.C."/>
            <person name="Nielsen K.F."/>
            <person name="Lyhne E.K."/>
            <person name="Kogle M.E."/>
            <person name="Kuo A."/>
            <person name="Riley R."/>
            <person name="Clum A."/>
            <person name="Nolan M."/>
            <person name="Lipzen A."/>
            <person name="Salamov A."/>
            <person name="Henrissat B."/>
            <person name="Wiebenga A."/>
            <person name="De Vries R.P."/>
            <person name="Grigoriev I.V."/>
            <person name="Mortensen U.H."/>
            <person name="Andersen M.R."/>
            <person name="Baker S.E."/>
        </authorList>
    </citation>
    <scope>NUCLEOTIDE SEQUENCE [LARGE SCALE GENOMIC DNA]</scope>
    <source>
        <strain evidence="1 3">CBS 115656</strain>
    </source>
</reference>
<evidence type="ECO:0000313" key="1">
    <source>
        <dbReference type="EMBL" id="PYH34983.1"/>
    </source>
</evidence>
<accession>A0A318YQH8</accession>
<dbReference type="EMBL" id="KZ821457">
    <property type="protein sequence ID" value="PYH34983.1"/>
    <property type="molecule type" value="Genomic_DNA"/>
</dbReference>
<protein>
    <submittedName>
        <fullName evidence="1">Uncharacterized protein</fullName>
    </submittedName>
</protein>
<dbReference type="AlphaFoldDB" id="A0A318YQH8"/>
<evidence type="ECO:0000313" key="3">
    <source>
        <dbReference type="Proteomes" id="UP000247647"/>
    </source>
</evidence>
<proteinExistence type="predicted"/>
<sequence length="90" mass="9855">MLYGSADSSVLDVISLLHRRRHNPAGIPIPAHDTNVETAMATLSSCYCTTDNKSQGSIAAFTIETTLCDTCRGPVPSRSRKLQWVGRENY</sequence>
<gene>
    <name evidence="1" type="ORF">BO87DRAFT_34053</name>
    <name evidence="2" type="ORF">BO87DRAFT_36989</name>
</gene>
<keyword evidence="3" id="KW-1185">Reference proteome</keyword>
<name>A0A318YQH8_ASPNB</name>